<feature type="compositionally biased region" description="Basic residues" evidence="1">
    <location>
        <begin position="95"/>
        <end position="112"/>
    </location>
</feature>
<dbReference type="EMBL" id="CADCVO010000193">
    <property type="protein sequence ID" value="CAA9482439.1"/>
    <property type="molecule type" value="Genomic_DNA"/>
</dbReference>
<feature type="non-terminal residue" evidence="2">
    <location>
        <position position="1"/>
    </location>
</feature>
<protein>
    <submittedName>
        <fullName evidence="2">Ava_C0101 and related proteins</fullName>
    </submittedName>
</protein>
<feature type="region of interest" description="Disordered" evidence="1">
    <location>
        <begin position="285"/>
        <end position="310"/>
    </location>
</feature>
<feature type="compositionally biased region" description="Basic and acidic residues" evidence="1">
    <location>
        <begin position="13"/>
        <end position="30"/>
    </location>
</feature>
<gene>
    <name evidence="2" type="ORF">AVDCRST_MAG13-1248</name>
</gene>
<reference evidence="2" key="1">
    <citation type="submission" date="2020-02" db="EMBL/GenBank/DDBJ databases">
        <authorList>
            <person name="Meier V. D."/>
        </authorList>
    </citation>
    <scope>NUCLEOTIDE SEQUENCE</scope>
    <source>
        <strain evidence="2">AVDCRST_MAG13</strain>
    </source>
</reference>
<feature type="non-terminal residue" evidence="2">
    <location>
        <position position="310"/>
    </location>
</feature>
<feature type="compositionally biased region" description="Low complexity" evidence="1">
    <location>
        <begin position="123"/>
        <end position="132"/>
    </location>
</feature>
<evidence type="ECO:0000313" key="2">
    <source>
        <dbReference type="EMBL" id="CAA9482439.1"/>
    </source>
</evidence>
<organism evidence="2">
    <name type="scientific">uncultured Solirubrobacteraceae bacterium</name>
    <dbReference type="NCBI Taxonomy" id="1162706"/>
    <lineage>
        <taxon>Bacteria</taxon>
        <taxon>Bacillati</taxon>
        <taxon>Actinomycetota</taxon>
        <taxon>Thermoleophilia</taxon>
        <taxon>Solirubrobacterales</taxon>
        <taxon>Solirubrobacteraceae</taxon>
        <taxon>environmental samples</taxon>
    </lineage>
</organism>
<name>A0A6J4RUH8_9ACTN</name>
<feature type="compositionally biased region" description="Basic residues" evidence="1">
    <location>
        <begin position="133"/>
        <end position="142"/>
    </location>
</feature>
<feature type="compositionally biased region" description="Low complexity" evidence="1">
    <location>
        <begin position="293"/>
        <end position="310"/>
    </location>
</feature>
<feature type="compositionally biased region" description="Basic and acidic residues" evidence="1">
    <location>
        <begin position="54"/>
        <end position="94"/>
    </location>
</feature>
<proteinExistence type="predicted"/>
<sequence>DPDRLAAPAVRRVGADEADRAPVHADHRQGPDGAGPAAEPLVARHAPARHARAHDRADALRRSLRRDPARPPRPPAPRDEHRRALAHHRADAPARLRRRVPRGVRRARRVGRRGRDPRRAVRPGRQPAVRAGPRQRRVRHRRGHAVLARPRVDRPRPRAVPQRLRRQGEPGAPVLALVRPRPRPLLRASGAGRTGRRPGQRRGVLPRGHRVRVLARRRSPHAVPGLLLLHRPGARGPRRPAARADGGRLAGHRLGFARGPAVRRGARVGRPGGDAPRLLRERLRGRRAERGLGPRAADAHPAGRAARPRM</sequence>
<dbReference type="AlphaFoldDB" id="A0A6J4RUH8"/>
<accession>A0A6J4RUH8</accession>
<evidence type="ECO:0000256" key="1">
    <source>
        <dbReference type="SAM" id="MobiDB-lite"/>
    </source>
</evidence>
<feature type="region of interest" description="Disordered" evidence="1">
    <location>
        <begin position="1"/>
        <end position="142"/>
    </location>
</feature>